<keyword evidence="14" id="KW-1185">Reference proteome</keyword>
<evidence type="ECO:0000256" key="4">
    <source>
        <dbReference type="ARBA" id="ARBA00022670"/>
    </source>
</evidence>
<dbReference type="InterPro" id="IPR000834">
    <property type="entry name" value="Peptidase_M14"/>
</dbReference>
<evidence type="ECO:0000256" key="10">
    <source>
        <dbReference type="PROSITE-ProRule" id="PRU01379"/>
    </source>
</evidence>
<protein>
    <submittedName>
        <fullName evidence="13">Carboxypeptidase</fullName>
    </submittedName>
</protein>
<name>A0A1V9ZCY5_ACHHY</name>
<proteinExistence type="inferred from homology"/>
<comment type="caution">
    <text evidence="13">The sequence shown here is derived from an EMBL/GenBank/DDBJ whole genome shotgun (WGS) entry which is preliminary data.</text>
</comment>
<dbReference type="Gene3D" id="3.40.630.10">
    <property type="entry name" value="Zn peptidases"/>
    <property type="match status" value="1"/>
</dbReference>
<evidence type="ECO:0000256" key="1">
    <source>
        <dbReference type="ARBA" id="ARBA00001947"/>
    </source>
</evidence>
<evidence type="ECO:0000256" key="7">
    <source>
        <dbReference type="ARBA" id="ARBA00022801"/>
    </source>
</evidence>
<sequence>MHYLTTMSLLPSLAPWPPKGNFSKNPYFDCFRRNDEVFTFVSTMLQRVPALVTSNFTIATSYQGRDIQAYRITLASGAAEKQLMYIQALQHAREWIATTSTVYALARLLDGVATQDTTIIELFAAYDWCIVPIVNVDGYIDTWKGNRLRRKNMRACTNGGNATDCGVDLNRNWGPSTSFRTGDGDLESEVYPGNALFSEPETKGIHNWLTARNTTIVGALDVHTFGGWVLSPYGNNEDQPAPPFGNAFATLTNAIRRAMGPLYLNQRSVQLYPVYGGFGDYMFMTYGAPALTLEMDGHSFNAPAASIRARGDELFAGVVLYARKVPTWIDDAVPTPAPPNPVMVAPPSMKRSLSPAPEESVKRCKREALSKLTEQFTLHRGRLHKVVAPADTSAGNKENIPPKAASSDEPLDINSAKDGAFTWTTKAKHHFRVVSSDDRNYYVAALYTLTTNLGLTAGTVHLAIDLLDRFLKVQPITIQWLEVVSIACIWIASKFNETQALLEELNVKQILQQRHRKGNWSWHHVLVLECQILKRLGFRILHPNMLSRFEKRAPELTAPQAADADYFLDLTLMDTRFRAFAPDDVLDAVLFLATEFHQNFDFESLDARVRDPLMCFFYLHLRIQKELADGTKLHKALHCKHGAGMSSTWQLAPPTGDCGCRICVLSPAA</sequence>
<dbReference type="PROSITE" id="PS52035">
    <property type="entry name" value="PEPTIDASE_M14"/>
    <property type="match status" value="1"/>
</dbReference>
<dbReference type="Pfam" id="PF00134">
    <property type="entry name" value="Cyclin_N"/>
    <property type="match status" value="1"/>
</dbReference>
<evidence type="ECO:0000313" key="13">
    <source>
        <dbReference type="EMBL" id="OQR95771.1"/>
    </source>
</evidence>
<gene>
    <name evidence="13" type="ORF">ACHHYP_00045</name>
</gene>
<dbReference type="PANTHER" id="PTHR11705:SF143">
    <property type="entry name" value="SLL0236 PROTEIN"/>
    <property type="match status" value="1"/>
</dbReference>
<dbReference type="AlphaFoldDB" id="A0A1V9ZCY5"/>
<keyword evidence="6" id="KW-0732">Signal</keyword>
<comment type="similarity">
    <text evidence="2 10">Belongs to the peptidase M14 family.</text>
</comment>
<dbReference type="GO" id="GO:0005615">
    <property type="term" value="C:extracellular space"/>
    <property type="evidence" value="ECO:0007669"/>
    <property type="project" value="TreeGrafter"/>
</dbReference>
<keyword evidence="9" id="KW-0482">Metalloprotease</keyword>
<evidence type="ECO:0000256" key="6">
    <source>
        <dbReference type="ARBA" id="ARBA00022729"/>
    </source>
</evidence>
<keyword evidence="8" id="KW-0862">Zinc</keyword>
<dbReference type="SMART" id="SM00631">
    <property type="entry name" value="Zn_pept"/>
    <property type="match status" value="1"/>
</dbReference>
<dbReference type="Proteomes" id="UP000243579">
    <property type="component" value="Unassembled WGS sequence"/>
</dbReference>
<dbReference type="SUPFAM" id="SSF47954">
    <property type="entry name" value="Cyclin-like"/>
    <property type="match status" value="1"/>
</dbReference>
<dbReference type="GO" id="GO:0008270">
    <property type="term" value="F:zinc ion binding"/>
    <property type="evidence" value="ECO:0007669"/>
    <property type="project" value="InterPro"/>
</dbReference>
<dbReference type="InterPro" id="IPR006671">
    <property type="entry name" value="Cyclin_N"/>
</dbReference>
<keyword evidence="5" id="KW-0479">Metal-binding</keyword>
<evidence type="ECO:0000256" key="9">
    <source>
        <dbReference type="ARBA" id="ARBA00023049"/>
    </source>
</evidence>
<dbReference type="GO" id="GO:0004181">
    <property type="term" value="F:metallocarboxypeptidase activity"/>
    <property type="evidence" value="ECO:0007669"/>
    <property type="project" value="InterPro"/>
</dbReference>
<dbReference type="Pfam" id="PF00246">
    <property type="entry name" value="Peptidase_M14"/>
    <property type="match status" value="1"/>
</dbReference>
<comment type="cofactor">
    <cofactor evidence="1">
        <name>Zn(2+)</name>
        <dbReference type="ChEBI" id="CHEBI:29105"/>
    </cofactor>
</comment>
<keyword evidence="4" id="KW-0645">Protease</keyword>
<accession>A0A1V9ZCY5</accession>
<feature type="active site" description="Proton donor/acceptor" evidence="10">
    <location>
        <position position="294"/>
    </location>
</feature>
<dbReference type="FunFam" id="3.40.630.10:FF:000084">
    <property type="entry name" value="Carboxypeptidase B2"/>
    <property type="match status" value="1"/>
</dbReference>
<reference evidence="13 14" key="1">
    <citation type="journal article" date="2014" name="Genome Biol. Evol.">
        <title>The secreted proteins of Achlya hypogyna and Thraustotheca clavata identify the ancestral oomycete secretome and reveal gene acquisitions by horizontal gene transfer.</title>
        <authorList>
            <person name="Misner I."/>
            <person name="Blouin N."/>
            <person name="Leonard G."/>
            <person name="Richards T.A."/>
            <person name="Lane C.E."/>
        </authorList>
    </citation>
    <scope>NUCLEOTIDE SEQUENCE [LARGE SCALE GENOMIC DNA]</scope>
    <source>
        <strain evidence="13 14">ATCC 48635</strain>
    </source>
</reference>
<dbReference type="InterPro" id="IPR036915">
    <property type="entry name" value="Cyclin-like_sf"/>
</dbReference>
<evidence type="ECO:0000259" key="12">
    <source>
        <dbReference type="PROSITE" id="PS52035"/>
    </source>
</evidence>
<feature type="domain" description="Peptidase M14" evidence="12">
    <location>
        <begin position="29"/>
        <end position="325"/>
    </location>
</feature>
<evidence type="ECO:0000256" key="8">
    <source>
        <dbReference type="ARBA" id="ARBA00022833"/>
    </source>
</evidence>
<organism evidence="13 14">
    <name type="scientific">Achlya hypogyna</name>
    <name type="common">Oomycete</name>
    <name type="synonym">Protoachlya hypogyna</name>
    <dbReference type="NCBI Taxonomy" id="1202772"/>
    <lineage>
        <taxon>Eukaryota</taxon>
        <taxon>Sar</taxon>
        <taxon>Stramenopiles</taxon>
        <taxon>Oomycota</taxon>
        <taxon>Saprolegniomycetes</taxon>
        <taxon>Saprolegniales</taxon>
        <taxon>Achlyaceae</taxon>
        <taxon>Achlya</taxon>
    </lineage>
</organism>
<dbReference type="OrthoDB" id="5590282at2759"/>
<dbReference type="SUPFAM" id="SSF53187">
    <property type="entry name" value="Zn-dependent exopeptidases"/>
    <property type="match status" value="1"/>
</dbReference>
<feature type="region of interest" description="Disordered" evidence="11">
    <location>
        <begin position="388"/>
        <end position="411"/>
    </location>
</feature>
<dbReference type="GO" id="GO:0006508">
    <property type="term" value="P:proteolysis"/>
    <property type="evidence" value="ECO:0007669"/>
    <property type="project" value="UniProtKB-KW"/>
</dbReference>
<keyword evidence="7" id="KW-0378">Hydrolase</keyword>
<keyword evidence="3 13" id="KW-0121">Carboxypeptidase</keyword>
<evidence type="ECO:0000256" key="11">
    <source>
        <dbReference type="SAM" id="MobiDB-lite"/>
    </source>
</evidence>
<dbReference type="PANTHER" id="PTHR11705">
    <property type="entry name" value="PROTEASE FAMILY M14 CARBOXYPEPTIDASE A,B"/>
    <property type="match status" value="1"/>
</dbReference>
<evidence type="ECO:0000313" key="14">
    <source>
        <dbReference type="Proteomes" id="UP000243579"/>
    </source>
</evidence>
<evidence type="ECO:0000256" key="3">
    <source>
        <dbReference type="ARBA" id="ARBA00022645"/>
    </source>
</evidence>
<dbReference type="EMBL" id="JNBR01000210">
    <property type="protein sequence ID" value="OQR95771.1"/>
    <property type="molecule type" value="Genomic_DNA"/>
</dbReference>
<evidence type="ECO:0000256" key="2">
    <source>
        <dbReference type="ARBA" id="ARBA00005988"/>
    </source>
</evidence>
<evidence type="ECO:0000256" key="5">
    <source>
        <dbReference type="ARBA" id="ARBA00022723"/>
    </source>
</evidence>
<dbReference type="Gene3D" id="1.10.472.10">
    <property type="entry name" value="Cyclin-like"/>
    <property type="match status" value="1"/>
</dbReference>